<evidence type="ECO:0000313" key="3">
    <source>
        <dbReference type="EMBL" id="BAI69730.1"/>
    </source>
</evidence>
<dbReference type="Pfam" id="PF01861">
    <property type="entry name" value="BpsA_C"/>
    <property type="match status" value="1"/>
</dbReference>
<dbReference type="CDD" id="cd02440">
    <property type="entry name" value="AdoMet_MTases"/>
    <property type="match status" value="1"/>
</dbReference>
<dbReference type="PANTHER" id="PTHR23290:SF0">
    <property type="entry name" value="RRNA N6-ADENOSINE-METHYLTRANSFERASE METTL5"/>
    <property type="match status" value="1"/>
</dbReference>
<dbReference type="InterPro" id="IPR036388">
    <property type="entry name" value="WH-like_DNA-bd_sf"/>
</dbReference>
<dbReference type="InterPro" id="IPR029063">
    <property type="entry name" value="SAM-dependent_MTases_sf"/>
</dbReference>
<dbReference type="HAMAP" id="MF_01947">
    <property type="entry name" value="Aminopropyltransf_BpsA"/>
    <property type="match status" value="1"/>
</dbReference>
<dbReference type="PATRIC" id="fig|608538.5.peg.1295"/>
<comment type="function">
    <text evidence="1">Involved in the biosynthesis of branched-chain polyamines, which support the growth of thermophiles under high-temperature conditions. Catalyzes the sequential condensation of spermidine with the aminopropyl groups of decarboxylated S-adenosylmethionines to produce N(4)-bis(aminopropyl)spermidine via N(4)-aminopropylspermidine.</text>
</comment>
<dbReference type="KEGG" id="hth:HTH_1277"/>
<gene>
    <name evidence="1" type="primary">bpsA</name>
    <name evidence="3" type="ordered locus">HTH_1277</name>
</gene>
<dbReference type="GO" id="GO:0016765">
    <property type="term" value="F:transferase activity, transferring alkyl or aryl (other than methyl) groups"/>
    <property type="evidence" value="ECO:0007669"/>
    <property type="project" value="UniProtKB-UniRule"/>
</dbReference>
<protein>
    <recommendedName>
        <fullName evidence="1">N(4)-bis(aminopropyl)spermidine synthase</fullName>
        <ecNumber evidence="1">2.5.1.128</ecNumber>
    </recommendedName>
    <alternativeName>
        <fullName evidence="1">Branched-chain polyamine synthase A</fullName>
    </alternativeName>
</protein>
<keyword evidence="1" id="KW-0808">Transferase</keyword>
<reference evidence="3 4" key="1">
    <citation type="journal article" date="2010" name="J. Bacteriol.">
        <title>Complete genome sequence of the thermophilic, obligately chemolithoautotrophic hydrogen-oxidizing bacterium Hydrogenobacter thermophilus TK-6.</title>
        <authorList>
            <person name="Arai H."/>
            <person name="Kanbe H."/>
            <person name="Ishii M."/>
            <person name="Igarashi Y."/>
        </authorList>
    </citation>
    <scope>NUCLEOTIDE SEQUENCE [LARGE SCALE GENOMIC DNA]</scope>
    <source>
        <strain evidence="4">DSM 6534 / IAM 12695 / TK-6 [Tokyo]</strain>
    </source>
</reference>
<dbReference type="Gene3D" id="1.10.10.10">
    <property type="entry name" value="Winged helix-like DNA-binding domain superfamily/Winged helix DNA-binding domain"/>
    <property type="match status" value="1"/>
</dbReference>
<dbReference type="SUPFAM" id="SSF53335">
    <property type="entry name" value="S-adenosyl-L-methionine-dependent methyltransferases"/>
    <property type="match status" value="1"/>
</dbReference>
<evidence type="ECO:0000256" key="1">
    <source>
        <dbReference type="HAMAP-Rule" id="MF_01947"/>
    </source>
</evidence>
<dbReference type="KEGG" id="hte:Hydth_1269"/>
<dbReference type="EC" id="2.5.1.128" evidence="1"/>
<name>D3DIS8_HYDTT</name>
<dbReference type="InterPro" id="IPR014435">
    <property type="entry name" value="BpsA"/>
</dbReference>
<keyword evidence="1" id="KW-0963">Cytoplasm</keyword>
<dbReference type="PIRSF" id="PIRSF005895">
    <property type="entry name" value="UCP005895_mtase"/>
    <property type="match status" value="1"/>
</dbReference>
<dbReference type="InterPro" id="IPR002723">
    <property type="entry name" value="BpsA_C"/>
</dbReference>
<feature type="domain" description="N(4)-bis(aminopropyl)spermidine synthase C-terminal" evidence="2">
    <location>
        <begin position="113"/>
        <end position="356"/>
    </location>
</feature>
<accession>D3DIS8</accession>
<dbReference type="InterPro" id="IPR051720">
    <property type="entry name" value="rRNA_MeTrfase/Polyamine_Synth"/>
</dbReference>
<dbReference type="RefSeq" id="WP_012963910.1">
    <property type="nucleotide sequence ID" value="NC_013799.1"/>
</dbReference>
<evidence type="ECO:0000259" key="2">
    <source>
        <dbReference type="Pfam" id="PF01861"/>
    </source>
</evidence>
<dbReference type="Gene3D" id="3.40.50.150">
    <property type="entry name" value="Vaccinia Virus protein VP39"/>
    <property type="match status" value="1"/>
</dbReference>
<dbReference type="AlphaFoldDB" id="D3DIS8"/>
<dbReference type="OrthoDB" id="7593728at2"/>
<comment type="similarity">
    <text evidence="1">Belongs to the branched-chain polyamine synthase family.</text>
</comment>
<dbReference type="PANTHER" id="PTHR23290">
    <property type="entry name" value="RRNA N6-ADENOSINE-METHYLTRANSFERASE METTL5"/>
    <property type="match status" value="1"/>
</dbReference>
<dbReference type="STRING" id="608538.HTH_1277"/>
<dbReference type="GO" id="GO:0005737">
    <property type="term" value="C:cytoplasm"/>
    <property type="evidence" value="ECO:0007669"/>
    <property type="project" value="UniProtKB-SubCell"/>
</dbReference>
<keyword evidence="4" id="KW-1185">Reference proteome</keyword>
<comment type="pathway">
    <text evidence="1">Amine and polyamine biosynthesis.</text>
</comment>
<dbReference type="EMBL" id="AP011112">
    <property type="protein sequence ID" value="BAI69730.1"/>
    <property type="molecule type" value="Genomic_DNA"/>
</dbReference>
<keyword evidence="1" id="KW-0620">Polyamine biosynthesis</keyword>
<dbReference type="GO" id="GO:0006596">
    <property type="term" value="P:polyamine biosynthetic process"/>
    <property type="evidence" value="ECO:0007669"/>
    <property type="project" value="UniProtKB-UniRule"/>
</dbReference>
<sequence>MAVSLLVELAFKAREESQVRIYQKNVERVLSALLKSGDFWEVVDMSDLPVPAASGIIKVLIREGYAFIDDEENIRLTQKGYDLIKDLGIEPYVDYVCQACEGRGIPFYTDIEFYRTFLQLTKDRPKAIRDYDQGSVTPETTISRVLFMDSRGDLRNKDIIVLGAEDDLTGLAVALTRKAKSVLVIDIDKRLIDFDNSIFRELGIDNAEARVWDLRNPFPSEILGCYDVFVSDPPETLPAFRAFIGRGIATLKEEGGVGYFGLTLRDSSVFRWRDFQIALTSEFGVAITDIVQDFNAYITWDYHRETKAAQVAPVKRDPKGIWYRSSWYRIEALPGFKRWNDAISDDVFYLDEEGSTT</sequence>
<dbReference type="Proteomes" id="UP000002574">
    <property type="component" value="Chromosome"/>
</dbReference>
<comment type="subcellular location">
    <subcellularLocation>
        <location evidence="1">Cytoplasm</location>
    </subcellularLocation>
</comment>
<evidence type="ECO:0000313" key="4">
    <source>
        <dbReference type="Proteomes" id="UP000002574"/>
    </source>
</evidence>
<comment type="catalytic activity">
    <reaction evidence="1">
        <text>2 S-adenosyl 3-(methylsulfanyl)propylamine + spermidine = N(4)-bis(aminopropyl)spermidine + 2 S-methyl-5'-thioadenosine + 2 H(+)</text>
        <dbReference type="Rhea" id="RHEA:44132"/>
        <dbReference type="ChEBI" id="CHEBI:15378"/>
        <dbReference type="ChEBI" id="CHEBI:17509"/>
        <dbReference type="ChEBI" id="CHEBI:57443"/>
        <dbReference type="ChEBI" id="CHEBI:57834"/>
        <dbReference type="ChEBI" id="CHEBI:82771"/>
        <dbReference type="EC" id="2.5.1.128"/>
    </reaction>
</comment>
<organism evidence="3 4">
    <name type="scientific">Hydrogenobacter thermophilus (strain DSM 6534 / IAM 12695 / TK-6)</name>
    <dbReference type="NCBI Taxonomy" id="608538"/>
    <lineage>
        <taxon>Bacteria</taxon>
        <taxon>Pseudomonadati</taxon>
        <taxon>Aquificota</taxon>
        <taxon>Aquificia</taxon>
        <taxon>Aquificales</taxon>
        <taxon>Aquificaceae</taxon>
        <taxon>Hydrogenobacter</taxon>
    </lineage>
</organism>
<proteinExistence type="inferred from homology"/>
<dbReference type="eggNOG" id="COG1568">
    <property type="taxonomic scope" value="Bacteria"/>
</dbReference>